<proteinExistence type="predicted"/>
<dbReference type="InterPro" id="IPR009964">
    <property type="entry name" value="DUF1491"/>
</dbReference>
<evidence type="ECO:0000313" key="2">
    <source>
        <dbReference type="Proteomes" id="UP001597302"/>
    </source>
</evidence>
<dbReference type="Pfam" id="PF07372">
    <property type="entry name" value="DUF1491"/>
    <property type="match status" value="1"/>
</dbReference>
<sequence length="116" mass="12809">MTEARHSEARLAANLWVAAYLARLAQAHIPAYVLARGDATAGAVAVKCAHLDGQARLWMREWDMDSDTRPWVAIQSGPEGDIDAAIARQRSRDPDLWVLEIESRDGTTLLDQPGLF</sequence>
<evidence type="ECO:0000313" key="1">
    <source>
        <dbReference type="EMBL" id="MFD1480732.1"/>
    </source>
</evidence>
<dbReference type="Gene3D" id="3.40.1530.20">
    <property type="entry name" value="Protein of unknown function (DUF1491)"/>
    <property type="match status" value="1"/>
</dbReference>
<comment type="caution">
    <text evidence="1">The sequence shown here is derived from an EMBL/GenBank/DDBJ whole genome shotgun (WGS) entry which is preliminary data.</text>
</comment>
<gene>
    <name evidence="1" type="ORF">ACFQ5P_05440</name>
</gene>
<dbReference type="RefSeq" id="WP_131574610.1">
    <property type="nucleotide sequence ID" value="NZ_CBCSAJ010000059.1"/>
</dbReference>
<name>A0ABW4DUB3_9RHOB</name>
<keyword evidence="2" id="KW-1185">Reference proteome</keyword>
<dbReference type="EMBL" id="JBHTOQ010000004">
    <property type="protein sequence ID" value="MFD1480732.1"/>
    <property type="molecule type" value="Genomic_DNA"/>
</dbReference>
<dbReference type="Proteomes" id="UP001597302">
    <property type="component" value="Unassembled WGS sequence"/>
</dbReference>
<reference evidence="2" key="1">
    <citation type="journal article" date="2019" name="Int. J. Syst. Evol. Microbiol.">
        <title>The Global Catalogue of Microorganisms (GCM) 10K type strain sequencing project: providing services to taxonomists for standard genome sequencing and annotation.</title>
        <authorList>
            <consortium name="The Broad Institute Genomics Platform"/>
            <consortium name="The Broad Institute Genome Sequencing Center for Infectious Disease"/>
            <person name="Wu L."/>
            <person name="Ma J."/>
        </authorList>
    </citation>
    <scope>NUCLEOTIDE SEQUENCE [LARGE SCALE GENOMIC DNA]</scope>
    <source>
        <strain evidence="2">CCM 8875</strain>
    </source>
</reference>
<organism evidence="1 2">
    <name type="scientific">Paracoccus nototheniae</name>
    <dbReference type="NCBI Taxonomy" id="2489002"/>
    <lineage>
        <taxon>Bacteria</taxon>
        <taxon>Pseudomonadati</taxon>
        <taxon>Pseudomonadota</taxon>
        <taxon>Alphaproteobacteria</taxon>
        <taxon>Rhodobacterales</taxon>
        <taxon>Paracoccaceae</taxon>
        <taxon>Paracoccus</taxon>
    </lineage>
</organism>
<accession>A0ABW4DUB3</accession>
<protein>
    <submittedName>
        <fullName evidence="1">DUF1491 family protein</fullName>
    </submittedName>
</protein>